<dbReference type="Pfam" id="PF02321">
    <property type="entry name" value="OEP"/>
    <property type="match status" value="1"/>
</dbReference>
<keyword evidence="5" id="KW-0812">Transmembrane</keyword>
<comment type="similarity">
    <text evidence="2">Belongs to the outer membrane factor (OMF) (TC 1.B.17) family.</text>
</comment>
<feature type="signal peptide" evidence="8">
    <location>
        <begin position="1"/>
        <end position="24"/>
    </location>
</feature>
<keyword evidence="3" id="KW-0813">Transport</keyword>
<dbReference type="GO" id="GO:0015562">
    <property type="term" value="F:efflux transmembrane transporter activity"/>
    <property type="evidence" value="ECO:0007669"/>
    <property type="project" value="InterPro"/>
</dbReference>
<dbReference type="EMBL" id="JADIMO010000032">
    <property type="protein sequence ID" value="MBO8444602.1"/>
    <property type="molecule type" value="Genomic_DNA"/>
</dbReference>
<evidence type="ECO:0000256" key="2">
    <source>
        <dbReference type="ARBA" id="ARBA00007613"/>
    </source>
</evidence>
<comment type="subcellular location">
    <subcellularLocation>
        <location evidence="1">Cell outer membrane</location>
    </subcellularLocation>
</comment>
<dbReference type="GO" id="GO:0015288">
    <property type="term" value="F:porin activity"/>
    <property type="evidence" value="ECO:0007669"/>
    <property type="project" value="TreeGrafter"/>
</dbReference>
<dbReference type="InterPro" id="IPR051906">
    <property type="entry name" value="TolC-like"/>
</dbReference>
<keyword evidence="7" id="KW-0998">Cell outer membrane</keyword>
<evidence type="ECO:0000256" key="1">
    <source>
        <dbReference type="ARBA" id="ARBA00004442"/>
    </source>
</evidence>
<evidence type="ECO:0000256" key="6">
    <source>
        <dbReference type="ARBA" id="ARBA00023136"/>
    </source>
</evidence>
<feature type="chain" id="PRO_5038845894" evidence="8">
    <location>
        <begin position="25"/>
        <end position="478"/>
    </location>
</feature>
<keyword evidence="6" id="KW-0472">Membrane</keyword>
<keyword evidence="4" id="KW-1134">Transmembrane beta strand</keyword>
<dbReference type="GO" id="GO:1990281">
    <property type="term" value="C:efflux pump complex"/>
    <property type="evidence" value="ECO:0007669"/>
    <property type="project" value="TreeGrafter"/>
</dbReference>
<sequence length="478" mass="53638">MKNKIRHIFISSVFLVTVPLLATAQYRTDIQSASGPVLELSLERCKELALENNPYILNSQLDVYAARAQKREALAEYFPKVSVNAFSFYAFDPMLELGVTDLLGKSDFTYNLQNLVNSLASVYGFDPVFSTMHYGVSATVSVMQPVFAGGRIVNGNRLAALGVEAAGLQKDIRERSTGEEVEKGYWQVVALEEKMKTLDQMQGLVDTLYKDVSSARAAGLATENDLLQVQLKRNELKSGKIQLKNGIRLAKMNLFNSIGVKYNPYSTIRNDSIPYIDDILLTDKTDMFEAPEKYYRPEDEVAARQEESRLLEISVQSKRLEKRMAMGEALPQIGVGASYGYNDMGISDGRMNGAVYAMVQIPISDWGKTARKMQRYDAQLQKAENEKEYLDAQLVLQIRKLWIDLSSAWDQLQVARESVDVAGESVRSLTSYYKAGMSPLSELLQAQTRLREAADEYTGQCINYRIALQAYLDRTGEN</sequence>
<keyword evidence="8" id="KW-0732">Signal</keyword>
<reference evidence="9" key="2">
    <citation type="journal article" date="2021" name="PeerJ">
        <title>Extensive microbial diversity within the chicken gut microbiome revealed by metagenomics and culture.</title>
        <authorList>
            <person name="Gilroy R."/>
            <person name="Ravi A."/>
            <person name="Getino M."/>
            <person name="Pursley I."/>
            <person name="Horton D.L."/>
            <person name="Alikhan N.F."/>
            <person name="Baker D."/>
            <person name="Gharbi K."/>
            <person name="Hall N."/>
            <person name="Watson M."/>
            <person name="Adriaenssens E.M."/>
            <person name="Foster-Nyarko E."/>
            <person name="Jarju S."/>
            <person name="Secka A."/>
            <person name="Antonio M."/>
            <person name="Oren A."/>
            <person name="Chaudhuri R.R."/>
            <person name="La Ragione R."/>
            <person name="Hildebrand F."/>
            <person name="Pallen M.J."/>
        </authorList>
    </citation>
    <scope>NUCLEOTIDE SEQUENCE</scope>
    <source>
        <strain evidence="9">D5-748</strain>
    </source>
</reference>
<dbReference type="PANTHER" id="PTHR30026:SF20">
    <property type="entry name" value="OUTER MEMBRANE PROTEIN TOLC"/>
    <property type="match status" value="1"/>
</dbReference>
<proteinExistence type="inferred from homology"/>
<evidence type="ECO:0000256" key="5">
    <source>
        <dbReference type="ARBA" id="ARBA00022692"/>
    </source>
</evidence>
<dbReference type="InterPro" id="IPR003423">
    <property type="entry name" value="OMP_efflux"/>
</dbReference>
<dbReference type="PANTHER" id="PTHR30026">
    <property type="entry name" value="OUTER MEMBRANE PROTEIN TOLC"/>
    <property type="match status" value="1"/>
</dbReference>
<gene>
    <name evidence="9" type="ORF">IAC23_02750</name>
</gene>
<evidence type="ECO:0000256" key="3">
    <source>
        <dbReference type="ARBA" id="ARBA00022448"/>
    </source>
</evidence>
<dbReference type="SUPFAM" id="SSF56954">
    <property type="entry name" value="Outer membrane efflux proteins (OEP)"/>
    <property type="match status" value="1"/>
</dbReference>
<dbReference type="GO" id="GO:0009279">
    <property type="term" value="C:cell outer membrane"/>
    <property type="evidence" value="ECO:0007669"/>
    <property type="project" value="UniProtKB-SubCell"/>
</dbReference>
<evidence type="ECO:0000313" key="10">
    <source>
        <dbReference type="Proteomes" id="UP000823619"/>
    </source>
</evidence>
<reference evidence="9" key="1">
    <citation type="submission" date="2020-10" db="EMBL/GenBank/DDBJ databases">
        <authorList>
            <person name="Gilroy R."/>
        </authorList>
    </citation>
    <scope>NUCLEOTIDE SEQUENCE</scope>
    <source>
        <strain evidence="9">D5-748</strain>
    </source>
</reference>
<accession>A0A9D9HCE8</accession>
<evidence type="ECO:0000256" key="8">
    <source>
        <dbReference type="SAM" id="SignalP"/>
    </source>
</evidence>
<dbReference type="Gene3D" id="1.20.1600.10">
    <property type="entry name" value="Outer membrane efflux proteins (OEP)"/>
    <property type="match status" value="1"/>
</dbReference>
<comment type="caution">
    <text evidence="9">The sequence shown here is derived from an EMBL/GenBank/DDBJ whole genome shotgun (WGS) entry which is preliminary data.</text>
</comment>
<name>A0A9D9HCE8_9BACT</name>
<evidence type="ECO:0000256" key="4">
    <source>
        <dbReference type="ARBA" id="ARBA00022452"/>
    </source>
</evidence>
<evidence type="ECO:0000256" key="7">
    <source>
        <dbReference type="ARBA" id="ARBA00023237"/>
    </source>
</evidence>
<evidence type="ECO:0000313" key="9">
    <source>
        <dbReference type="EMBL" id="MBO8444602.1"/>
    </source>
</evidence>
<organism evidence="9 10">
    <name type="scientific">Candidatus Cryptobacteroides merdavium</name>
    <dbReference type="NCBI Taxonomy" id="2840769"/>
    <lineage>
        <taxon>Bacteria</taxon>
        <taxon>Pseudomonadati</taxon>
        <taxon>Bacteroidota</taxon>
        <taxon>Bacteroidia</taxon>
        <taxon>Bacteroidales</taxon>
        <taxon>Candidatus Cryptobacteroides</taxon>
    </lineage>
</organism>
<dbReference type="Proteomes" id="UP000823619">
    <property type="component" value="Unassembled WGS sequence"/>
</dbReference>
<protein>
    <submittedName>
        <fullName evidence="9">TolC family protein</fullName>
    </submittedName>
</protein>
<dbReference type="AlphaFoldDB" id="A0A9D9HCE8"/>